<evidence type="ECO:0000313" key="12">
    <source>
        <dbReference type="EMBL" id="CAF1386960.1"/>
    </source>
</evidence>
<evidence type="ECO:0000256" key="3">
    <source>
        <dbReference type="ARBA" id="ARBA00022525"/>
    </source>
</evidence>
<evidence type="ECO:0000256" key="6">
    <source>
        <dbReference type="ARBA" id="ARBA00022679"/>
    </source>
</evidence>
<sequence length="362" mass="41579">MATYTEEEKITQCILRLSDIAKEPHELLMPISGYEKMPIVSLEQAVEPLVCFLPTVQSHVYVAKQKCKQPDDDLTQDESASIMLYSMGWKPLDECLYVALNATLRSKDRGKLEPWFLYLKLFLTALSRLPAVPTLHVYRGIKSDLSKDYIRGKTVVWWGFSSCTMVIDVLQSELFLGKTGTRTMFNIDCNSGKSIKNHSFYPSENEILLCTATQFEVVGCLDQGSGLRVIQLKEIVPQYPLLQPVSPIVNRTKKYVNQQTDKFNLHQKLRCKGRACRTCGKCRDWSYTGDATSWDWFRNRANAVWTNDDYAHWNNNRVWNNFKRREGASCTYSFGSYSIGYFGSLILHSVGFVHYLCICDRK</sequence>
<dbReference type="GO" id="GO:0016779">
    <property type="term" value="F:nucleotidyltransferase activity"/>
    <property type="evidence" value="ECO:0007669"/>
    <property type="project" value="UniProtKB-KW"/>
</dbReference>
<comment type="caution">
    <text evidence="12">The sequence shown here is derived from an EMBL/GenBank/DDBJ whole genome shotgun (WGS) entry which is preliminary data.</text>
</comment>
<keyword evidence="5 10" id="KW-0328">Glycosyltransferase</keyword>
<keyword evidence="3" id="KW-0964">Secreted</keyword>
<dbReference type="Pfam" id="PF01129">
    <property type="entry name" value="ART"/>
    <property type="match status" value="1"/>
</dbReference>
<dbReference type="PANTHER" id="PTHR10339:SF25">
    <property type="entry name" value="SECRETED EXOENZYME S"/>
    <property type="match status" value="1"/>
</dbReference>
<keyword evidence="11" id="KW-1133">Transmembrane helix</keyword>
<dbReference type="AlphaFoldDB" id="A0A815K0M4"/>
<keyword evidence="7" id="KW-0548">Nucleotidyltransferase</keyword>
<keyword evidence="10" id="KW-0520">NAD</keyword>
<dbReference type="InterPro" id="IPR050999">
    <property type="entry name" value="ADP-ribosyltransferase_ARG"/>
</dbReference>
<organism evidence="12 13">
    <name type="scientific">Adineta steineri</name>
    <dbReference type="NCBI Taxonomy" id="433720"/>
    <lineage>
        <taxon>Eukaryota</taxon>
        <taxon>Metazoa</taxon>
        <taxon>Spiralia</taxon>
        <taxon>Gnathifera</taxon>
        <taxon>Rotifera</taxon>
        <taxon>Eurotatoria</taxon>
        <taxon>Bdelloidea</taxon>
        <taxon>Adinetida</taxon>
        <taxon>Adinetidae</taxon>
        <taxon>Adineta</taxon>
    </lineage>
</organism>
<dbReference type="GO" id="GO:0106274">
    <property type="term" value="F:NAD+-protein-arginine ADP-ribosyltransferase activity"/>
    <property type="evidence" value="ECO:0007669"/>
    <property type="project" value="UniProtKB-EC"/>
</dbReference>
<dbReference type="InterPro" id="IPR000768">
    <property type="entry name" value="ART"/>
</dbReference>
<evidence type="ECO:0000256" key="4">
    <source>
        <dbReference type="ARBA" id="ARBA00022656"/>
    </source>
</evidence>
<gene>
    <name evidence="12" type="ORF">IZO911_LOCUS38737</name>
</gene>
<dbReference type="GO" id="GO:0005576">
    <property type="term" value="C:extracellular region"/>
    <property type="evidence" value="ECO:0007669"/>
    <property type="project" value="UniProtKB-SubCell"/>
</dbReference>
<dbReference type="SUPFAM" id="SSF56399">
    <property type="entry name" value="ADP-ribosylation"/>
    <property type="match status" value="1"/>
</dbReference>
<comment type="similarity">
    <text evidence="2 10">Belongs to the Arg-specific ADP-ribosyltransferase family.</text>
</comment>
<dbReference type="PROSITE" id="PS51996">
    <property type="entry name" value="TR_MART"/>
    <property type="match status" value="1"/>
</dbReference>
<comment type="subcellular location">
    <subcellularLocation>
        <location evidence="1">Secreted</location>
    </subcellularLocation>
</comment>
<dbReference type="GO" id="GO:0003950">
    <property type="term" value="F:NAD+ poly-ADP-ribosyltransferase activity"/>
    <property type="evidence" value="ECO:0007669"/>
    <property type="project" value="TreeGrafter"/>
</dbReference>
<keyword evidence="8" id="KW-0843">Virulence</keyword>
<evidence type="ECO:0000313" key="13">
    <source>
        <dbReference type="Proteomes" id="UP000663860"/>
    </source>
</evidence>
<evidence type="ECO:0000256" key="8">
    <source>
        <dbReference type="ARBA" id="ARBA00023026"/>
    </source>
</evidence>
<comment type="catalytic activity">
    <reaction evidence="9 10">
        <text>L-arginyl-[protein] + NAD(+) = N(omega)-(ADP-D-ribosyl)-L-arginyl-[protein] + nicotinamide + H(+)</text>
        <dbReference type="Rhea" id="RHEA:19149"/>
        <dbReference type="Rhea" id="RHEA-COMP:10532"/>
        <dbReference type="Rhea" id="RHEA-COMP:15087"/>
        <dbReference type="ChEBI" id="CHEBI:15378"/>
        <dbReference type="ChEBI" id="CHEBI:17154"/>
        <dbReference type="ChEBI" id="CHEBI:29965"/>
        <dbReference type="ChEBI" id="CHEBI:57540"/>
        <dbReference type="ChEBI" id="CHEBI:142554"/>
        <dbReference type="EC" id="2.4.2.31"/>
    </reaction>
</comment>
<reference evidence="12" key="1">
    <citation type="submission" date="2021-02" db="EMBL/GenBank/DDBJ databases">
        <authorList>
            <person name="Nowell W R."/>
        </authorList>
    </citation>
    <scope>NUCLEOTIDE SEQUENCE</scope>
</reference>
<dbReference type="GO" id="GO:0090729">
    <property type="term" value="F:toxin activity"/>
    <property type="evidence" value="ECO:0007669"/>
    <property type="project" value="UniProtKB-KW"/>
</dbReference>
<dbReference type="PANTHER" id="PTHR10339">
    <property type="entry name" value="ADP-RIBOSYLTRANSFERASE"/>
    <property type="match status" value="1"/>
</dbReference>
<dbReference type="Proteomes" id="UP000663860">
    <property type="component" value="Unassembled WGS sequence"/>
</dbReference>
<evidence type="ECO:0000256" key="11">
    <source>
        <dbReference type="SAM" id="Phobius"/>
    </source>
</evidence>
<feature type="transmembrane region" description="Helical" evidence="11">
    <location>
        <begin position="339"/>
        <end position="358"/>
    </location>
</feature>
<evidence type="ECO:0000256" key="7">
    <source>
        <dbReference type="ARBA" id="ARBA00022695"/>
    </source>
</evidence>
<protein>
    <recommendedName>
        <fullName evidence="10">NAD(P)(+)--arginine ADP-ribosyltransferase</fullName>
        <ecNumber evidence="10">2.4.2.31</ecNumber>
    </recommendedName>
    <alternativeName>
        <fullName evidence="10">Mono(ADP-ribosyl)transferase</fullName>
    </alternativeName>
</protein>
<keyword evidence="6 10" id="KW-0808">Transferase</keyword>
<dbReference type="Gene3D" id="3.90.176.10">
    <property type="entry name" value="Toxin ADP-ribosyltransferase, Chain A, domain 1"/>
    <property type="match status" value="1"/>
</dbReference>
<dbReference type="EC" id="2.4.2.31" evidence="10"/>
<name>A0A815K0M4_9BILA</name>
<evidence type="ECO:0000256" key="1">
    <source>
        <dbReference type="ARBA" id="ARBA00004613"/>
    </source>
</evidence>
<proteinExistence type="inferred from homology"/>
<keyword evidence="11" id="KW-0472">Membrane</keyword>
<keyword evidence="4" id="KW-0800">Toxin</keyword>
<dbReference type="EMBL" id="CAJNOE010001099">
    <property type="protein sequence ID" value="CAF1386960.1"/>
    <property type="molecule type" value="Genomic_DNA"/>
</dbReference>
<keyword evidence="10" id="KW-0521">NADP</keyword>
<keyword evidence="11" id="KW-0812">Transmembrane</keyword>
<evidence type="ECO:0000256" key="9">
    <source>
        <dbReference type="ARBA" id="ARBA00047597"/>
    </source>
</evidence>
<evidence type="ECO:0000256" key="2">
    <source>
        <dbReference type="ARBA" id="ARBA00009558"/>
    </source>
</evidence>
<evidence type="ECO:0000256" key="10">
    <source>
        <dbReference type="RuleBase" id="RU361228"/>
    </source>
</evidence>
<evidence type="ECO:0000256" key="5">
    <source>
        <dbReference type="ARBA" id="ARBA00022676"/>
    </source>
</evidence>
<accession>A0A815K0M4</accession>